<keyword evidence="3" id="KW-1185">Reference proteome</keyword>
<dbReference type="EMBL" id="MU790506">
    <property type="protein sequence ID" value="KAJ4001762.1"/>
    <property type="molecule type" value="Genomic_DNA"/>
</dbReference>
<gene>
    <name evidence="2" type="ORF">F5050DRAFT_1721233</name>
</gene>
<feature type="compositionally biased region" description="Pro residues" evidence="1">
    <location>
        <begin position="110"/>
        <end position="129"/>
    </location>
</feature>
<proteinExistence type="predicted"/>
<evidence type="ECO:0000313" key="3">
    <source>
        <dbReference type="Proteomes" id="UP001163828"/>
    </source>
</evidence>
<feature type="compositionally biased region" description="Low complexity" evidence="1">
    <location>
        <begin position="75"/>
        <end position="90"/>
    </location>
</feature>
<name>A0ABQ8QT98_9AGAR</name>
<feature type="compositionally biased region" description="Basic and acidic residues" evidence="1">
    <location>
        <begin position="159"/>
        <end position="169"/>
    </location>
</feature>
<evidence type="ECO:0000313" key="2">
    <source>
        <dbReference type="EMBL" id="KAJ4001762.1"/>
    </source>
</evidence>
<feature type="compositionally biased region" description="Pro residues" evidence="1">
    <location>
        <begin position="145"/>
        <end position="158"/>
    </location>
</feature>
<feature type="region of interest" description="Disordered" evidence="1">
    <location>
        <begin position="1"/>
        <end position="203"/>
    </location>
</feature>
<feature type="compositionally biased region" description="Low complexity" evidence="1">
    <location>
        <begin position="40"/>
        <end position="62"/>
    </location>
</feature>
<dbReference type="Proteomes" id="UP001163828">
    <property type="component" value="Unassembled WGS sequence"/>
</dbReference>
<accession>A0ABQ8QT98</accession>
<feature type="compositionally biased region" description="Polar residues" evidence="1">
    <location>
        <begin position="176"/>
        <end position="187"/>
    </location>
</feature>
<reference evidence="2" key="1">
    <citation type="submission" date="2022-08" db="EMBL/GenBank/DDBJ databases">
        <authorList>
            <consortium name="DOE Joint Genome Institute"/>
            <person name="Min B."/>
            <person name="Riley R."/>
            <person name="Sierra-Patev S."/>
            <person name="Naranjo-Ortiz M."/>
            <person name="Looney B."/>
            <person name="Konkel Z."/>
            <person name="Slot J.C."/>
            <person name="Sakamoto Y."/>
            <person name="Steenwyk J.L."/>
            <person name="Rokas A."/>
            <person name="Carro J."/>
            <person name="Camarero S."/>
            <person name="Ferreira P."/>
            <person name="Molpeceres G."/>
            <person name="Ruiz-Duenas F.J."/>
            <person name="Serrano A."/>
            <person name="Henrissat B."/>
            <person name="Drula E."/>
            <person name="Hughes K.W."/>
            <person name="Mata J.L."/>
            <person name="Ishikawa N.K."/>
            <person name="Vargas-Isla R."/>
            <person name="Ushijima S."/>
            <person name="Smith C.A."/>
            <person name="Ahrendt S."/>
            <person name="Andreopoulos W."/>
            <person name="He G."/>
            <person name="Labutti K."/>
            <person name="Lipzen A."/>
            <person name="Ng V."/>
            <person name="Sandor L."/>
            <person name="Barry K."/>
            <person name="Martinez A.T."/>
            <person name="Xiao Y."/>
            <person name="Gibbons J.G."/>
            <person name="Terashima K."/>
            <person name="Hibbett D.S."/>
            <person name="Grigoriev I.V."/>
        </authorList>
    </citation>
    <scope>NUCLEOTIDE SEQUENCE</scope>
    <source>
        <strain evidence="2">TFB10827</strain>
    </source>
</reference>
<protein>
    <submittedName>
        <fullName evidence="2">Uncharacterized protein</fullName>
    </submittedName>
</protein>
<evidence type="ECO:0000256" key="1">
    <source>
        <dbReference type="SAM" id="MobiDB-lite"/>
    </source>
</evidence>
<organism evidence="2 3">
    <name type="scientific">Lentinula boryana</name>
    <dbReference type="NCBI Taxonomy" id="40481"/>
    <lineage>
        <taxon>Eukaryota</taxon>
        <taxon>Fungi</taxon>
        <taxon>Dikarya</taxon>
        <taxon>Basidiomycota</taxon>
        <taxon>Agaricomycotina</taxon>
        <taxon>Agaricomycetes</taxon>
        <taxon>Agaricomycetidae</taxon>
        <taxon>Agaricales</taxon>
        <taxon>Marasmiineae</taxon>
        <taxon>Omphalotaceae</taxon>
        <taxon>Lentinula</taxon>
    </lineage>
</organism>
<sequence length="203" mass="21329">MASIFSRPISPPPRALSPIDGLHPLPLPLPPARSKRLSERSTPNTSSSRSSPRPLLRNTPSRGILKPTPPPSPGSPVSFSSSSSSSSSSSRGSTHTLNHRRSLQFAIPYRSPPASPTLASPPPPVPPIPAFAFALDSGASRPRHSTPPSPPPPPPPPRPTRDPRREPQDGARGGLTCTQFMSMQGSRPGSGRIRNPAQAPSTA</sequence>
<comment type="caution">
    <text evidence="2">The sequence shown here is derived from an EMBL/GenBank/DDBJ whole genome shotgun (WGS) entry which is preliminary data.</text>
</comment>